<evidence type="ECO:0000256" key="4">
    <source>
        <dbReference type="ARBA" id="ARBA00023180"/>
    </source>
</evidence>
<dbReference type="InterPro" id="IPR036055">
    <property type="entry name" value="LDL_receptor-like_sf"/>
</dbReference>
<evidence type="ECO:0000313" key="9">
    <source>
        <dbReference type="Proteomes" id="UP000823561"/>
    </source>
</evidence>
<evidence type="ECO:0000256" key="3">
    <source>
        <dbReference type="ARBA" id="ARBA00023157"/>
    </source>
</evidence>
<feature type="transmembrane region" description="Helical" evidence="6">
    <location>
        <begin position="255"/>
        <end position="277"/>
    </location>
</feature>
<keyword evidence="3 5" id="KW-1015">Disulfide bond</keyword>
<keyword evidence="9" id="KW-1185">Reference proteome</keyword>
<feature type="disulfide bond" evidence="5">
    <location>
        <begin position="51"/>
        <end position="63"/>
    </location>
</feature>
<protein>
    <submittedName>
        <fullName evidence="8">Uncharacterized protein</fullName>
    </submittedName>
</protein>
<evidence type="ECO:0000256" key="7">
    <source>
        <dbReference type="SAM" id="SignalP"/>
    </source>
</evidence>
<dbReference type="FunFam" id="4.10.400.10:FF:000034">
    <property type="entry name" value="Low-density lipoprotein receptor-related protein 2"/>
    <property type="match status" value="1"/>
</dbReference>
<dbReference type="AlphaFoldDB" id="A0AAV6H934"/>
<keyword evidence="2" id="KW-0677">Repeat</keyword>
<dbReference type="Gene3D" id="4.10.400.10">
    <property type="entry name" value="Low-density Lipoprotein Receptor"/>
    <property type="match status" value="1"/>
</dbReference>
<dbReference type="SUPFAM" id="SSF57424">
    <property type="entry name" value="LDL receptor-like module"/>
    <property type="match status" value="1"/>
</dbReference>
<name>A0AAV6H934_9TELE</name>
<comment type="caution">
    <text evidence="8">The sequence shown here is derived from an EMBL/GenBank/DDBJ whole genome shotgun (WGS) entry which is preliminary data.</text>
</comment>
<evidence type="ECO:0000256" key="6">
    <source>
        <dbReference type="SAM" id="Phobius"/>
    </source>
</evidence>
<feature type="chain" id="PRO_5043529218" evidence="7">
    <location>
        <begin position="29"/>
        <end position="299"/>
    </location>
</feature>
<evidence type="ECO:0000256" key="5">
    <source>
        <dbReference type="PROSITE-ProRule" id="PRU00124"/>
    </source>
</evidence>
<comment type="caution">
    <text evidence="5">Lacks conserved residue(s) required for the propagation of feature annotation.</text>
</comment>
<dbReference type="SMART" id="SM00192">
    <property type="entry name" value="LDLa"/>
    <property type="match status" value="1"/>
</dbReference>
<gene>
    <name evidence="8" type="ORF">AALO_G00052180</name>
</gene>
<dbReference type="Proteomes" id="UP000823561">
    <property type="component" value="Chromosome 4"/>
</dbReference>
<keyword evidence="1 7" id="KW-0732">Signal</keyword>
<dbReference type="Pfam" id="PF00057">
    <property type="entry name" value="Ldl_recept_a"/>
    <property type="match status" value="1"/>
</dbReference>
<dbReference type="PROSITE" id="PS50068">
    <property type="entry name" value="LDLRA_2"/>
    <property type="match status" value="1"/>
</dbReference>
<feature type="signal peptide" evidence="7">
    <location>
        <begin position="1"/>
        <end position="28"/>
    </location>
</feature>
<evidence type="ECO:0000256" key="2">
    <source>
        <dbReference type="ARBA" id="ARBA00022737"/>
    </source>
</evidence>
<reference evidence="8" key="1">
    <citation type="submission" date="2020-10" db="EMBL/GenBank/DDBJ databases">
        <title>Chromosome-scale genome assembly of the Allis shad, Alosa alosa.</title>
        <authorList>
            <person name="Margot Z."/>
            <person name="Christophe K."/>
            <person name="Cabau C."/>
            <person name="Louis A."/>
            <person name="Berthelot C."/>
            <person name="Parey E."/>
            <person name="Roest Crollius H."/>
            <person name="Montfort J."/>
            <person name="Robinson-Rechavi M."/>
            <person name="Bucao C."/>
            <person name="Bouchez O."/>
            <person name="Gislard M."/>
            <person name="Lluch J."/>
            <person name="Milhes M."/>
            <person name="Lampietro C."/>
            <person name="Lopez Roques C."/>
            <person name="Donnadieu C."/>
            <person name="Braasch I."/>
            <person name="Desvignes T."/>
            <person name="Postlethwait J."/>
            <person name="Bobe J."/>
            <person name="Guiguen Y."/>
        </authorList>
    </citation>
    <scope>NUCLEOTIDE SEQUENCE</scope>
    <source>
        <strain evidence="8">M-15738</strain>
        <tissue evidence="8">Blood</tissue>
    </source>
</reference>
<keyword evidence="6" id="KW-1133">Transmembrane helix</keyword>
<accession>A0AAV6H934</accession>
<dbReference type="EMBL" id="JADWDJ010000004">
    <property type="protein sequence ID" value="KAG5282097.1"/>
    <property type="molecule type" value="Genomic_DNA"/>
</dbReference>
<keyword evidence="4" id="KW-0325">Glycoprotein</keyword>
<dbReference type="CDD" id="cd00112">
    <property type="entry name" value="LDLa"/>
    <property type="match status" value="1"/>
</dbReference>
<dbReference type="InterPro" id="IPR002172">
    <property type="entry name" value="LDrepeatLR_classA_rpt"/>
</dbReference>
<keyword evidence="6" id="KW-0472">Membrane</keyword>
<organism evidence="8 9">
    <name type="scientific">Alosa alosa</name>
    <name type="common">allis shad</name>
    <dbReference type="NCBI Taxonomy" id="278164"/>
    <lineage>
        <taxon>Eukaryota</taxon>
        <taxon>Metazoa</taxon>
        <taxon>Chordata</taxon>
        <taxon>Craniata</taxon>
        <taxon>Vertebrata</taxon>
        <taxon>Euteleostomi</taxon>
        <taxon>Actinopterygii</taxon>
        <taxon>Neopterygii</taxon>
        <taxon>Teleostei</taxon>
        <taxon>Clupei</taxon>
        <taxon>Clupeiformes</taxon>
        <taxon>Clupeoidei</taxon>
        <taxon>Clupeidae</taxon>
        <taxon>Alosa</taxon>
    </lineage>
</organism>
<evidence type="ECO:0000256" key="1">
    <source>
        <dbReference type="ARBA" id="ARBA00022729"/>
    </source>
</evidence>
<proteinExistence type="predicted"/>
<sequence>MFLHSYVQKERMKIYATCLLLIWAETAAGYDRVTQNPQWNSMLMTPTQTACNYNQHQCGDGSCIPQRYVCDGGRPDCSDGSDERNCYGTWGRIRPTSRYDWVTQSPRRYWMRPTSRYDWATQSPRRYWLRPTSRYDWATQSPRRYWMRPNVPNPLIRVYRLEDSHVDEVIVSCQHRVTVRQNRLQLKVMMEKRSYTLQFPDFSSGTERLFKIIVSSPAFFTCVEELPNRTLLSDVFTFRKRTDTSGTQMSPSYEVYAGFLGFMLIIMISVVIMATLWKIHIEKQRNNLTFCVSEDTVKV</sequence>
<keyword evidence="6" id="KW-0812">Transmembrane</keyword>
<evidence type="ECO:0000313" key="8">
    <source>
        <dbReference type="EMBL" id="KAG5282097.1"/>
    </source>
</evidence>